<dbReference type="PANTHER" id="PTHR47623:SF1">
    <property type="entry name" value="OS09G0287300 PROTEIN"/>
    <property type="match status" value="1"/>
</dbReference>
<dbReference type="EMBL" id="JBBMQO010000003">
    <property type="protein sequence ID" value="MEM5501284.1"/>
    <property type="molecule type" value="Genomic_DNA"/>
</dbReference>
<reference evidence="1 2" key="1">
    <citation type="submission" date="2024-03" db="EMBL/GenBank/DDBJ databases">
        <title>Community enrichment and isolation of bacterial strains for fucoidan degradation.</title>
        <authorList>
            <person name="Sichert A."/>
        </authorList>
    </citation>
    <scope>NUCLEOTIDE SEQUENCE [LARGE SCALE GENOMIC DNA]</scope>
    <source>
        <strain evidence="1 2">AS62</strain>
    </source>
</reference>
<protein>
    <submittedName>
        <fullName evidence="1">Histidine phosphatase family protein</fullName>
    </submittedName>
</protein>
<sequence length="168" mass="18852">MSRLFLFRHAKASWAEPGMRDFNRKLSPEGIEEAQRIGVALRKRGLIPTQIICSAADRARETFDAIDQDDGWRENVTFTDTLYSTDAPGYLEVASEMGHDGDLMLIGHNPMLEDLAIALGQTGNDEAYTHINMGFGTACVAILKFDGPMSNIQETKWTLEEYLRPRDL</sequence>
<dbReference type="RefSeq" id="WP_342847816.1">
    <property type="nucleotide sequence ID" value="NZ_JBBMQO010000003.1"/>
</dbReference>
<dbReference type="PANTHER" id="PTHR47623">
    <property type="entry name" value="OS09G0287300 PROTEIN"/>
    <property type="match status" value="1"/>
</dbReference>
<organism evidence="1 2">
    <name type="scientific">Ahrensia kielensis</name>
    <dbReference type="NCBI Taxonomy" id="76980"/>
    <lineage>
        <taxon>Bacteria</taxon>
        <taxon>Pseudomonadati</taxon>
        <taxon>Pseudomonadota</taxon>
        <taxon>Alphaproteobacteria</taxon>
        <taxon>Hyphomicrobiales</taxon>
        <taxon>Ahrensiaceae</taxon>
        <taxon>Ahrensia</taxon>
    </lineage>
</organism>
<dbReference type="SUPFAM" id="SSF53254">
    <property type="entry name" value="Phosphoglycerate mutase-like"/>
    <property type="match status" value="1"/>
</dbReference>
<dbReference type="SMART" id="SM00855">
    <property type="entry name" value="PGAM"/>
    <property type="match status" value="1"/>
</dbReference>
<dbReference type="InterPro" id="IPR013078">
    <property type="entry name" value="His_Pase_superF_clade-1"/>
</dbReference>
<dbReference type="InterPro" id="IPR029033">
    <property type="entry name" value="His_PPase_superfam"/>
</dbReference>
<proteinExistence type="predicted"/>
<gene>
    <name evidence="1" type="ORF">WNY59_06740</name>
</gene>
<dbReference type="Pfam" id="PF00300">
    <property type="entry name" value="His_Phos_1"/>
    <property type="match status" value="1"/>
</dbReference>
<dbReference type="Proteomes" id="UP001477870">
    <property type="component" value="Unassembled WGS sequence"/>
</dbReference>
<name>A0ABU9T695_9HYPH</name>
<evidence type="ECO:0000313" key="2">
    <source>
        <dbReference type="Proteomes" id="UP001477870"/>
    </source>
</evidence>
<comment type="caution">
    <text evidence="1">The sequence shown here is derived from an EMBL/GenBank/DDBJ whole genome shotgun (WGS) entry which is preliminary data.</text>
</comment>
<keyword evidence="2" id="KW-1185">Reference proteome</keyword>
<dbReference type="Gene3D" id="3.40.50.1240">
    <property type="entry name" value="Phosphoglycerate mutase-like"/>
    <property type="match status" value="1"/>
</dbReference>
<accession>A0ABU9T695</accession>
<dbReference type="CDD" id="cd07040">
    <property type="entry name" value="HP"/>
    <property type="match status" value="1"/>
</dbReference>
<evidence type="ECO:0000313" key="1">
    <source>
        <dbReference type="EMBL" id="MEM5501284.1"/>
    </source>
</evidence>